<dbReference type="SUPFAM" id="SSF101386">
    <property type="entry name" value="all-alpha NTP pyrophosphatases"/>
    <property type="match status" value="1"/>
</dbReference>
<dbReference type="CDD" id="cd11537">
    <property type="entry name" value="NTP-PPase_RS21-C6_like"/>
    <property type="match status" value="1"/>
</dbReference>
<dbReference type="GO" id="GO:0009143">
    <property type="term" value="P:nucleoside triphosphate catabolic process"/>
    <property type="evidence" value="ECO:0007669"/>
    <property type="project" value="InterPro"/>
</dbReference>
<reference evidence="2 4" key="4">
    <citation type="submission" date="2019-04" db="EMBL/GenBank/DDBJ databases">
        <title>A reverse ecology approach based on a biological definition of microbial populations.</title>
        <authorList>
            <person name="Arevalo P."/>
            <person name="Vaninsberghe D."/>
            <person name="Elsherbini J."/>
            <person name="Gore J."/>
            <person name="Polz M."/>
        </authorList>
    </citation>
    <scope>NUCLEOTIDE SEQUENCE [LARGE SCALE GENOMIC DNA]</scope>
    <source>
        <strain evidence="2 4">10N.222.45.A8</strain>
    </source>
</reference>
<dbReference type="Proteomes" id="UP000308018">
    <property type="component" value="Unassembled WGS sequence"/>
</dbReference>
<proteinExistence type="predicted"/>
<evidence type="ECO:0000313" key="2">
    <source>
        <dbReference type="EMBL" id="TKG31320.1"/>
    </source>
</evidence>
<evidence type="ECO:0000313" key="4">
    <source>
        <dbReference type="Proteomes" id="UP000308018"/>
    </source>
</evidence>
<dbReference type="GO" id="GO:0047429">
    <property type="term" value="F:nucleoside triphosphate diphosphatase activity"/>
    <property type="evidence" value="ECO:0007669"/>
    <property type="project" value="InterPro"/>
</dbReference>
<sequence>MSKSNSCVEHNELYTKLRSFASERDWSKFHSPKNLTMALSVEVSELMEIFQWLTEEQSNKLTDEQTTKVQEELADVFLYLLQLADATNIDLIQAAHIKIQKNAQKYPISSSYGNATKYSDK</sequence>
<name>A0A2N7NKM5_9VIBR</name>
<dbReference type="Gene3D" id="1.10.287.1080">
    <property type="entry name" value="MazG-like"/>
    <property type="match status" value="1"/>
</dbReference>
<dbReference type="Proteomes" id="UP000235579">
    <property type="component" value="Unassembled WGS sequence"/>
</dbReference>
<dbReference type="PANTHER" id="PTHR46523">
    <property type="entry name" value="DCTP PYROPHOSPHATASE 1"/>
    <property type="match status" value="1"/>
</dbReference>
<organism evidence="1 3">
    <name type="scientific">Vibrio tasmaniensis</name>
    <dbReference type="NCBI Taxonomy" id="212663"/>
    <lineage>
        <taxon>Bacteria</taxon>
        <taxon>Pseudomonadati</taxon>
        <taxon>Pseudomonadota</taxon>
        <taxon>Gammaproteobacteria</taxon>
        <taxon>Vibrionales</taxon>
        <taxon>Vibrionaceae</taxon>
        <taxon>Vibrio</taxon>
    </lineage>
</organism>
<dbReference type="RefSeq" id="WP_102257642.1">
    <property type="nucleotide sequence ID" value="NZ_MDBP01000034.1"/>
</dbReference>
<keyword evidence="1" id="KW-0378">Hydrolase</keyword>
<dbReference type="AlphaFoldDB" id="A0A2N7NKM5"/>
<dbReference type="Pfam" id="PF12643">
    <property type="entry name" value="MazG-like"/>
    <property type="match status" value="1"/>
</dbReference>
<reference evidence="1" key="3">
    <citation type="journal article" date="2018" name="Nature">
        <title>A major lineage of non-tailed dsDNA viruses as unrecognized killers of marine bacteria.</title>
        <authorList>
            <person name="Kauffman K.M."/>
            <person name="Hussain F.A."/>
            <person name="Yang J."/>
            <person name="Arevalo P."/>
            <person name="Brown J.M."/>
            <person name="Chang W.K."/>
            <person name="VanInsberghe D."/>
            <person name="Elsherbini J."/>
            <person name="Sharma R.S."/>
            <person name="Cutler M.B."/>
            <person name="Kelly L."/>
            <person name="Polz M.F."/>
        </authorList>
    </citation>
    <scope>NUCLEOTIDE SEQUENCE</scope>
    <source>
        <strain evidence="1">10N.222.48.A2</strain>
    </source>
</reference>
<dbReference type="PANTHER" id="PTHR46523:SF1">
    <property type="entry name" value="DCTP PYROPHOSPHATASE 1"/>
    <property type="match status" value="1"/>
</dbReference>
<dbReference type="InterPro" id="IPR025984">
    <property type="entry name" value="DCTPP"/>
</dbReference>
<accession>A0A2N7NKM5</accession>
<dbReference type="PIRSF" id="PIRSF029826">
    <property type="entry name" value="UCP029826_pph"/>
    <property type="match status" value="1"/>
</dbReference>
<evidence type="ECO:0000313" key="1">
    <source>
        <dbReference type="EMBL" id="PMP15600.1"/>
    </source>
</evidence>
<dbReference type="EMBL" id="MDBP01000034">
    <property type="protein sequence ID" value="PMP15600.1"/>
    <property type="molecule type" value="Genomic_DNA"/>
</dbReference>
<evidence type="ECO:0000313" key="3">
    <source>
        <dbReference type="Proteomes" id="UP000235579"/>
    </source>
</evidence>
<gene>
    <name evidence="1" type="ORF">BCS92_08795</name>
    <name evidence="2" type="ORF">FC057_14345</name>
</gene>
<dbReference type="InterPro" id="IPR052555">
    <property type="entry name" value="dCTP_Pyrophosphatase"/>
</dbReference>
<comment type="caution">
    <text evidence="1">The sequence shown here is derived from an EMBL/GenBank/DDBJ whole genome shotgun (WGS) entry which is preliminary data.</text>
</comment>
<reference evidence="1" key="2">
    <citation type="submission" date="2016-07" db="EMBL/GenBank/DDBJ databases">
        <authorList>
            <person name="Wan K."/>
            <person name="Booth B."/>
            <person name="Spirohn K."/>
            <person name="Hao T."/>
            <person name="Hu Y."/>
            <person name="Calderwood M."/>
            <person name="Hill D."/>
            <person name="Mohr S."/>
            <person name="Vidal M."/>
            <person name="Celniker S."/>
            <person name="Perrimon N."/>
        </authorList>
    </citation>
    <scope>NUCLEOTIDE SEQUENCE</scope>
    <source>
        <strain evidence="1">10N.222.48.A2</strain>
    </source>
</reference>
<protein>
    <submittedName>
        <fullName evidence="1">Nucleotide pyrophosphohydrolase</fullName>
    </submittedName>
</protein>
<dbReference type="EMBL" id="SYVV01000026">
    <property type="protein sequence ID" value="TKG31320.1"/>
    <property type="molecule type" value="Genomic_DNA"/>
</dbReference>
<reference evidence="3" key="1">
    <citation type="submission" date="2016-07" db="EMBL/GenBank/DDBJ databases">
        <title>Nontailed viruses are major unrecognized killers of bacteria in the ocean.</title>
        <authorList>
            <person name="Kauffman K."/>
            <person name="Hussain F."/>
            <person name="Yang J."/>
            <person name="Arevalo P."/>
            <person name="Brown J."/>
            <person name="Cutler M."/>
            <person name="Kelly L."/>
            <person name="Polz M.F."/>
        </authorList>
    </citation>
    <scope>NUCLEOTIDE SEQUENCE [LARGE SCALE GENOMIC DNA]</scope>
    <source>
        <strain evidence="3">10N.222.48.A2</strain>
    </source>
</reference>